<dbReference type="InterPro" id="IPR001036">
    <property type="entry name" value="Acrflvin-R"/>
</dbReference>
<reference evidence="2" key="1">
    <citation type="submission" date="2019-03" db="EMBL/GenBank/DDBJ databases">
        <title>Single cell metagenomics reveals metabolic interactions within the superorganism composed of flagellate Streblomastix strix and complex community of Bacteroidetes bacteria on its surface.</title>
        <authorList>
            <person name="Treitli S.C."/>
            <person name="Kolisko M."/>
            <person name="Husnik F."/>
            <person name="Keeling P."/>
            <person name="Hampl V."/>
        </authorList>
    </citation>
    <scope>NUCLEOTIDE SEQUENCE</scope>
    <source>
        <strain evidence="2">STM</strain>
    </source>
</reference>
<dbReference type="InterPro" id="IPR027463">
    <property type="entry name" value="AcrB_DN_DC_subdom"/>
</dbReference>
<keyword evidence="1" id="KW-0812">Transmembrane</keyword>
<dbReference type="Gene3D" id="3.30.70.1440">
    <property type="entry name" value="Multidrug efflux transporter AcrB pore domain"/>
    <property type="match status" value="1"/>
</dbReference>
<dbReference type="Gene3D" id="3.30.2090.10">
    <property type="entry name" value="Multidrug efflux transporter AcrB TolC docking domain, DN and DC subdomains"/>
    <property type="match status" value="1"/>
</dbReference>
<dbReference type="Gene3D" id="1.20.1640.10">
    <property type="entry name" value="Multidrug efflux transporter AcrB transmembrane domain"/>
    <property type="match status" value="1"/>
</dbReference>
<dbReference type="PRINTS" id="PR00702">
    <property type="entry name" value="ACRIFLAVINRP"/>
</dbReference>
<feature type="transmembrane region" description="Helical" evidence="1">
    <location>
        <begin position="125"/>
        <end position="147"/>
    </location>
</feature>
<dbReference type="EMBL" id="SNRY01001520">
    <property type="protein sequence ID" value="KAA6330310.1"/>
    <property type="molecule type" value="Genomic_DNA"/>
</dbReference>
<dbReference type="Pfam" id="PF00873">
    <property type="entry name" value="ACR_tran"/>
    <property type="match status" value="1"/>
</dbReference>
<organism evidence="2">
    <name type="scientific">termite gut metagenome</name>
    <dbReference type="NCBI Taxonomy" id="433724"/>
    <lineage>
        <taxon>unclassified sequences</taxon>
        <taxon>metagenomes</taxon>
        <taxon>organismal metagenomes</taxon>
    </lineage>
</organism>
<proteinExistence type="predicted"/>
<dbReference type="GO" id="GO:0005886">
    <property type="term" value="C:plasma membrane"/>
    <property type="evidence" value="ECO:0007669"/>
    <property type="project" value="TreeGrafter"/>
</dbReference>
<keyword evidence="1" id="KW-1133">Transmembrane helix</keyword>
<protein>
    <submittedName>
        <fullName evidence="2">Multidrug resistance protein MdtC</fullName>
    </submittedName>
</protein>
<comment type="caution">
    <text evidence="2">The sequence shown here is derived from an EMBL/GenBank/DDBJ whole genome shotgun (WGS) entry which is preliminary data.</text>
</comment>
<feature type="transmembrane region" description="Helical" evidence="1">
    <location>
        <begin position="199"/>
        <end position="218"/>
    </location>
</feature>
<dbReference type="AlphaFoldDB" id="A0A5J4RAZ7"/>
<gene>
    <name evidence="2" type="ORF">EZS27_020964</name>
</gene>
<sequence length="288" mass="31306">YSPEYRTSLDHIENILVYNSMGEAIRIKELGTVVERFAPPTIERKDRERIVTVSAVISEDATLGDVAEAGKTIINAMELPSGVGVQISGSYEDQQESFADLAVLAVLIVVLVFIVMAAQFESLTYPFIIMFSIPFAVSGVLMALFFTHTTLSVMSLLGAIMLIGIVVKNGIVLVDYIILCRDRGQAIINAVITGGKSRLRPVLMTTMTTILGMIPMAIGGGQGSEMWSPMGVAVIGGLSISTILTLILVPVLYCMFAGTGIQRRRKQMKNKRELSAYYEANKGSMIKK</sequence>
<dbReference type="PANTHER" id="PTHR32063">
    <property type="match status" value="1"/>
</dbReference>
<keyword evidence="1" id="KW-0472">Membrane</keyword>
<feature type="non-terminal residue" evidence="2">
    <location>
        <position position="1"/>
    </location>
</feature>
<feature type="transmembrane region" description="Helical" evidence="1">
    <location>
        <begin position="153"/>
        <end position="178"/>
    </location>
</feature>
<feature type="transmembrane region" description="Helical" evidence="1">
    <location>
        <begin position="98"/>
        <end position="118"/>
    </location>
</feature>
<feature type="transmembrane region" description="Helical" evidence="1">
    <location>
        <begin position="230"/>
        <end position="261"/>
    </location>
</feature>
<accession>A0A5J4RAZ7</accession>
<dbReference type="SUPFAM" id="SSF82866">
    <property type="entry name" value="Multidrug efflux transporter AcrB transmembrane domain"/>
    <property type="match status" value="1"/>
</dbReference>
<evidence type="ECO:0000256" key="1">
    <source>
        <dbReference type="SAM" id="Phobius"/>
    </source>
</evidence>
<name>A0A5J4RAZ7_9ZZZZ</name>
<dbReference type="PANTHER" id="PTHR32063:SF0">
    <property type="entry name" value="SWARMING MOTILITY PROTEIN SWRC"/>
    <property type="match status" value="1"/>
</dbReference>
<evidence type="ECO:0000313" key="2">
    <source>
        <dbReference type="EMBL" id="KAA6330310.1"/>
    </source>
</evidence>
<dbReference type="GO" id="GO:0042910">
    <property type="term" value="F:xenobiotic transmembrane transporter activity"/>
    <property type="evidence" value="ECO:0007669"/>
    <property type="project" value="TreeGrafter"/>
</dbReference>